<dbReference type="PANTHER" id="PTHR11941">
    <property type="entry name" value="ENOYL-COA HYDRATASE-RELATED"/>
    <property type="match status" value="1"/>
</dbReference>
<dbReference type="GO" id="GO:0004300">
    <property type="term" value="F:enoyl-CoA hydratase activity"/>
    <property type="evidence" value="ECO:0007669"/>
    <property type="project" value="UniProtKB-EC"/>
</dbReference>
<dbReference type="STRING" id="1265313.HRUBRA_02714"/>
<dbReference type="HOGENOM" id="CLU_009834_7_0_6"/>
<dbReference type="EMBL" id="AUVB01000085">
    <property type="protein sequence ID" value="KGE02736.1"/>
    <property type="molecule type" value="Genomic_DNA"/>
</dbReference>
<evidence type="ECO:0000256" key="1">
    <source>
        <dbReference type="ARBA" id="ARBA00005254"/>
    </source>
</evidence>
<proteinExistence type="inferred from homology"/>
<dbReference type="InterPro" id="IPR014748">
    <property type="entry name" value="Enoyl-CoA_hydra_C"/>
</dbReference>
<dbReference type="EC" id="4.2.1.17" evidence="4"/>
<keyword evidence="5" id="KW-1185">Reference proteome</keyword>
<dbReference type="CDD" id="cd06558">
    <property type="entry name" value="crotonase-like"/>
    <property type="match status" value="1"/>
</dbReference>
<gene>
    <name evidence="4" type="ORF">HRUBRA_02714</name>
</gene>
<dbReference type="Gene3D" id="3.90.226.10">
    <property type="entry name" value="2-enoyl-CoA Hydratase, Chain A, domain 1"/>
    <property type="match status" value="1"/>
</dbReference>
<dbReference type="Proteomes" id="UP000029640">
    <property type="component" value="Unassembled WGS sequence"/>
</dbReference>
<dbReference type="eggNOG" id="COG1024">
    <property type="taxonomic scope" value="Bacteria"/>
</dbReference>
<dbReference type="AlphaFoldDB" id="A0A095XSU1"/>
<keyword evidence="2" id="KW-0443">Lipid metabolism</keyword>
<dbReference type="SUPFAM" id="SSF52096">
    <property type="entry name" value="ClpP/crotonase"/>
    <property type="match status" value="1"/>
</dbReference>
<comment type="similarity">
    <text evidence="1">Belongs to the enoyl-CoA hydratase/isomerase family.</text>
</comment>
<dbReference type="GO" id="GO:0006635">
    <property type="term" value="P:fatty acid beta-oxidation"/>
    <property type="evidence" value="ECO:0007669"/>
    <property type="project" value="TreeGrafter"/>
</dbReference>
<protein>
    <submittedName>
        <fullName evidence="4">Enoyl-CoA hydratase</fullName>
        <ecNumber evidence="4">4.2.1.17</ecNumber>
    </submittedName>
</protein>
<sequence>MADWKFLALERREHVLTVAFDAGGPVNALSFAVLEELETLARDIARDSDVRAVVLTGRAHTFTGGMDLESVAALADADLSLAERRTRLKLGPAVCAAWEAVEAITIVAIEGWCVGGGLALAASCDWRVAAEDAHLYVPELRLGMNMSWQSVPRLTNLVGPARAKQLLVLAEPLRAGIALDWGLVDRLAAPGRVRAEAEALARQVAGMPPVPVRMAKRAVDAYANALASTASFMDADQFLLASASEDASEGLKAFFEKRAPDFTGR</sequence>
<evidence type="ECO:0000256" key="3">
    <source>
        <dbReference type="ARBA" id="ARBA00023239"/>
    </source>
</evidence>
<evidence type="ECO:0000313" key="5">
    <source>
        <dbReference type="Proteomes" id="UP000029640"/>
    </source>
</evidence>
<dbReference type="Pfam" id="PF00378">
    <property type="entry name" value="ECH_1"/>
    <property type="match status" value="1"/>
</dbReference>
<name>A0A095XSU1_9GAMM</name>
<dbReference type="InterPro" id="IPR001753">
    <property type="entry name" value="Enoyl-CoA_hydra/iso"/>
</dbReference>
<comment type="caution">
    <text evidence="4">The sequence shown here is derived from an EMBL/GenBank/DDBJ whole genome shotgun (WGS) entry which is preliminary data.</text>
</comment>
<dbReference type="RefSeq" id="WP_035514145.1">
    <property type="nucleotide sequence ID" value="NZ_KN234747.1"/>
</dbReference>
<dbReference type="PANTHER" id="PTHR11941:SF169">
    <property type="entry name" value="(7AS)-7A-METHYL-1,5-DIOXO-2,3,5,6,7,7A-HEXAHYDRO-1H-INDENE-CARBOXYL-COA HYDROLASE"/>
    <property type="match status" value="1"/>
</dbReference>
<reference evidence="4 5" key="1">
    <citation type="journal article" date="2014" name="Genome Announc.">
        <title>Genome Sequence of Gammaproteobacterial Pseudohaliea rubra Type Strain DSM 19751, Isolated from Coastal Seawater of the Mediterranean Sea.</title>
        <authorList>
            <person name="Spring S."/>
            <person name="Fiebig A."/>
            <person name="Riedel T."/>
            <person name="Goker M."/>
            <person name="Klenk H.P."/>
        </authorList>
    </citation>
    <scope>NUCLEOTIDE SEQUENCE [LARGE SCALE GENOMIC DNA]</scope>
    <source>
        <strain evidence="4 5">DSM 19751</strain>
    </source>
</reference>
<evidence type="ECO:0000256" key="2">
    <source>
        <dbReference type="ARBA" id="ARBA00023098"/>
    </source>
</evidence>
<dbReference type="Gene3D" id="1.10.12.10">
    <property type="entry name" value="Lyase 2-enoyl-coa Hydratase, Chain A, domain 2"/>
    <property type="match status" value="1"/>
</dbReference>
<organism evidence="4 5">
    <name type="scientific">Pseudohaliea rubra DSM 19751</name>
    <dbReference type="NCBI Taxonomy" id="1265313"/>
    <lineage>
        <taxon>Bacteria</taxon>
        <taxon>Pseudomonadati</taxon>
        <taxon>Pseudomonadota</taxon>
        <taxon>Gammaproteobacteria</taxon>
        <taxon>Cellvibrionales</taxon>
        <taxon>Halieaceae</taxon>
        <taxon>Pseudohaliea</taxon>
    </lineage>
</organism>
<dbReference type="InterPro" id="IPR029045">
    <property type="entry name" value="ClpP/crotonase-like_dom_sf"/>
</dbReference>
<keyword evidence="3 4" id="KW-0456">Lyase</keyword>
<evidence type="ECO:0000313" key="4">
    <source>
        <dbReference type="EMBL" id="KGE02736.1"/>
    </source>
</evidence>
<accession>A0A095XSU1</accession>